<sequence length="185" mass="20902">MRKDLSEAAQWFLKDFQKILDDFADGLGVQVVVVDREGNLINETYGVQKACQMIMATEIGKMRCHDHFKSAVSLVENKEGPIFTQCYAGYVSLWLPIIIKGSLIGAVVSCGGRYDKGESRKRLVERFTKLIDEIGITYREGFLGAAIDQPLIVTKKEMAQRAEKLKELFDILSRTAYTPLKEVFE</sequence>
<dbReference type="Proteomes" id="UP000179245">
    <property type="component" value="Unassembled WGS sequence"/>
</dbReference>
<evidence type="ECO:0000313" key="2">
    <source>
        <dbReference type="EMBL" id="OHA62451.1"/>
    </source>
</evidence>
<feature type="domain" description="PocR" evidence="1">
    <location>
        <begin position="13"/>
        <end position="177"/>
    </location>
</feature>
<protein>
    <recommendedName>
        <fullName evidence="1">PocR domain-containing protein</fullName>
    </recommendedName>
</protein>
<gene>
    <name evidence="2" type="ORF">A2117_00885</name>
</gene>
<proteinExistence type="predicted"/>
<dbReference type="STRING" id="1802443.A2117_00885"/>
<organism evidence="2 3">
    <name type="scientific">Candidatus Wildermuthbacteria bacterium GWA2_46_15</name>
    <dbReference type="NCBI Taxonomy" id="1802443"/>
    <lineage>
        <taxon>Bacteria</taxon>
        <taxon>Candidatus Wildermuthiibacteriota</taxon>
    </lineage>
</organism>
<evidence type="ECO:0000259" key="1">
    <source>
        <dbReference type="Pfam" id="PF10114"/>
    </source>
</evidence>
<comment type="caution">
    <text evidence="2">The sequence shown here is derived from an EMBL/GenBank/DDBJ whole genome shotgun (WGS) entry which is preliminary data.</text>
</comment>
<accession>A0A1G2QRB3</accession>
<dbReference type="InterPro" id="IPR018771">
    <property type="entry name" value="PocR_dom"/>
</dbReference>
<reference evidence="2 3" key="1">
    <citation type="journal article" date="2016" name="Nat. Commun.">
        <title>Thousands of microbial genomes shed light on interconnected biogeochemical processes in an aquifer system.</title>
        <authorList>
            <person name="Anantharaman K."/>
            <person name="Brown C.T."/>
            <person name="Hug L.A."/>
            <person name="Sharon I."/>
            <person name="Castelle C.J."/>
            <person name="Probst A.J."/>
            <person name="Thomas B.C."/>
            <person name="Singh A."/>
            <person name="Wilkins M.J."/>
            <person name="Karaoz U."/>
            <person name="Brodie E.L."/>
            <person name="Williams K.H."/>
            <person name="Hubbard S.S."/>
            <person name="Banfield J.F."/>
        </authorList>
    </citation>
    <scope>NUCLEOTIDE SEQUENCE [LARGE SCALE GENOMIC DNA]</scope>
</reference>
<dbReference type="EMBL" id="MHTO01000013">
    <property type="protein sequence ID" value="OHA62451.1"/>
    <property type="molecule type" value="Genomic_DNA"/>
</dbReference>
<dbReference type="AlphaFoldDB" id="A0A1G2QRB3"/>
<dbReference type="Pfam" id="PF10114">
    <property type="entry name" value="PocR"/>
    <property type="match status" value="1"/>
</dbReference>
<name>A0A1G2QRB3_9BACT</name>
<evidence type="ECO:0000313" key="3">
    <source>
        <dbReference type="Proteomes" id="UP000179245"/>
    </source>
</evidence>